<dbReference type="AlphaFoldDB" id="A0A9P6AIL5"/>
<reference evidence="2" key="1">
    <citation type="journal article" date="2020" name="Nat. Commun.">
        <title>Large-scale genome sequencing of mycorrhizal fungi provides insights into the early evolution of symbiotic traits.</title>
        <authorList>
            <person name="Miyauchi S."/>
            <person name="Kiss E."/>
            <person name="Kuo A."/>
            <person name="Drula E."/>
            <person name="Kohler A."/>
            <person name="Sanchez-Garcia M."/>
            <person name="Morin E."/>
            <person name="Andreopoulos B."/>
            <person name="Barry K.W."/>
            <person name="Bonito G."/>
            <person name="Buee M."/>
            <person name="Carver A."/>
            <person name="Chen C."/>
            <person name="Cichocki N."/>
            <person name="Clum A."/>
            <person name="Culley D."/>
            <person name="Crous P.W."/>
            <person name="Fauchery L."/>
            <person name="Girlanda M."/>
            <person name="Hayes R.D."/>
            <person name="Keri Z."/>
            <person name="LaButti K."/>
            <person name="Lipzen A."/>
            <person name="Lombard V."/>
            <person name="Magnuson J."/>
            <person name="Maillard F."/>
            <person name="Murat C."/>
            <person name="Nolan M."/>
            <person name="Ohm R.A."/>
            <person name="Pangilinan J."/>
            <person name="Pereira M.F."/>
            <person name="Perotto S."/>
            <person name="Peter M."/>
            <person name="Pfister S."/>
            <person name="Riley R."/>
            <person name="Sitrit Y."/>
            <person name="Stielow J.B."/>
            <person name="Szollosi G."/>
            <person name="Zifcakova L."/>
            <person name="Stursova M."/>
            <person name="Spatafora J.W."/>
            <person name="Tedersoo L."/>
            <person name="Vaario L.M."/>
            <person name="Yamada A."/>
            <person name="Yan M."/>
            <person name="Wang P."/>
            <person name="Xu J."/>
            <person name="Bruns T."/>
            <person name="Baldrian P."/>
            <person name="Vilgalys R."/>
            <person name="Dunand C."/>
            <person name="Henrissat B."/>
            <person name="Grigoriev I.V."/>
            <person name="Hibbett D."/>
            <person name="Nagy L.G."/>
            <person name="Martin F.M."/>
        </authorList>
    </citation>
    <scope>NUCLEOTIDE SEQUENCE</scope>
    <source>
        <strain evidence="2">UP504</strain>
    </source>
</reference>
<dbReference type="EMBL" id="MU129129">
    <property type="protein sequence ID" value="KAF9505995.1"/>
    <property type="molecule type" value="Genomic_DNA"/>
</dbReference>
<organism evidence="2 3">
    <name type="scientific">Hydnum rufescens UP504</name>
    <dbReference type="NCBI Taxonomy" id="1448309"/>
    <lineage>
        <taxon>Eukaryota</taxon>
        <taxon>Fungi</taxon>
        <taxon>Dikarya</taxon>
        <taxon>Basidiomycota</taxon>
        <taxon>Agaricomycotina</taxon>
        <taxon>Agaricomycetes</taxon>
        <taxon>Cantharellales</taxon>
        <taxon>Hydnaceae</taxon>
        <taxon>Hydnum</taxon>
    </lineage>
</organism>
<gene>
    <name evidence="2" type="ORF">BS47DRAFT_1367676</name>
</gene>
<sequence>MEAVKVSREINAVAGNRESDFSDDRPQRHYREADQPHHELYRRYSHTKAGPKIQTATSGAPFDSEQPNLGGPLFAVAQRGSRNKGLNIDSCWATSIGVICSLEPLMASALMNALGSSNDIVNVWNLMTQTIRHVLRRSLRPLFRLIEFLSVVSKVDRITSPDDVCGHRSCKRPS</sequence>
<accession>A0A9P6AIL5</accession>
<evidence type="ECO:0000313" key="3">
    <source>
        <dbReference type="Proteomes" id="UP000886523"/>
    </source>
</evidence>
<proteinExistence type="predicted"/>
<feature type="compositionally biased region" description="Basic and acidic residues" evidence="1">
    <location>
        <begin position="17"/>
        <end position="38"/>
    </location>
</feature>
<protein>
    <submittedName>
        <fullName evidence="2">Uncharacterized protein</fullName>
    </submittedName>
</protein>
<evidence type="ECO:0000313" key="2">
    <source>
        <dbReference type="EMBL" id="KAF9505995.1"/>
    </source>
</evidence>
<evidence type="ECO:0000256" key="1">
    <source>
        <dbReference type="SAM" id="MobiDB-lite"/>
    </source>
</evidence>
<name>A0A9P6AIL5_9AGAM</name>
<keyword evidence="3" id="KW-1185">Reference proteome</keyword>
<feature type="region of interest" description="Disordered" evidence="1">
    <location>
        <begin position="1"/>
        <end position="38"/>
    </location>
</feature>
<dbReference type="Proteomes" id="UP000886523">
    <property type="component" value="Unassembled WGS sequence"/>
</dbReference>
<comment type="caution">
    <text evidence="2">The sequence shown here is derived from an EMBL/GenBank/DDBJ whole genome shotgun (WGS) entry which is preliminary data.</text>
</comment>
<feature type="region of interest" description="Disordered" evidence="1">
    <location>
        <begin position="45"/>
        <end position="64"/>
    </location>
</feature>